<dbReference type="InterPro" id="IPR036047">
    <property type="entry name" value="F-box-like_dom_sf"/>
</dbReference>
<keyword evidence="3" id="KW-1185">Reference proteome</keyword>
<dbReference type="InterPro" id="IPR055357">
    <property type="entry name" value="LRR_At1g61320_AtMIF1"/>
</dbReference>
<feature type="domain" description="F-box" evidence="1">
    <location>
        <begin position="44"/>
        <end position="94"/>
    </location>
</feature>
<dbReference type="InterPro" id="IPR032675">
    <property type="entry name" value="LRR_dom_sf"/>
</dbReference>
<dbReference type="SUPFAM" id="SSF81383">
    <property type="entry name" value="F-box domain"/>
    <property type="match status" value="1"/>
</dbReference>
<sequence length="563" mass="65278">MTCGQCISFIICMDLSSKNSKRGDGHLNGKDDVKRAKMDVDSKVDSISDFPEPVLHQILSLLHPKDAARTCILSKRWQQVCKSYQILDFDLRRCHKMKKKSLDEYKNMMSQLLKCRQEQSLNIFKFRLRFSVTNKLLPDAESWVSAVIERNVRELEIYAKSIRSIQFCLPVSVMSGSSITVLNLYGCILPTSKIKVDLPKLQKLSLKNMNIPLTFLVHLFSCCPLIDDLRLIECSGFKTLSISVSSKLKRLDVHKCEGLKTIVIETPKLQSFWYFYDKKKRCTLNLLACRDLKDLVLEYPRMNDELFHEIISEFPRLEKLVLSRCYGLKTIQVSGNKLKKLVIRRCRKLVEAQVDAPNLVSLEYHGQRMPLSFRTLSCLKEALLRFDPHAKAKIDWKAEDANRLQSFFCTSNLKGLKVMTWTKQEVHIFEDNLLVFDPSSKIRMPHSVILSACSQDLLAEALKSWPYQSKLLVYSLGNSEFPRDIYNELNQGKEDPKCCAYFKNKCWRHYLKKITYEKWFSESCGQSLAGLQVQNTEFELDWNTTKRGWKKENSVVPKRSKID</sequence>
<evidence type="ECO:0000313" key="2">
    <source>
        <dbReference type="EMBL" id="KAK9690024.1"/>
    </source>
</evidence>
<dbReference type="InterPro" id="IPR001810">
    <property type="entry name" value="F-box_dom"/>
</dbReference>
<accession>A0AAW1IIT5</accession>
<dbReference type="PROSITE" id="PS50181">
    <property type="entry name" value="FBOX"/>
    <property type="match status" value="1"/>
</dbReference>
<dbReference type="PANTHER" id="PTHR34145:SF28">
    <property type="entry name" value="F-BOX DOMAIN-CONTAINING PROTEIN"/>
    <property type="match status" value="1"/>
</dbReference>
<protein>
    <recommendedName>
        <fullName evidence="1">F-box domain-containing protein</fullName>
    </recommendedName>
</protein>
<dbReference type="PANTHER" id="PTHR34145">
    <property type="entry name" value="OS02G0105600 PROTEIN"/>
    <property type="match status" value="1"/>
</dbReference>
<proteinExistence type="predicted"/>
<comment type="caution">
    <text evidence="2">The sequence shown here is derived from an EMBL/GenBank/DDBJ whole genome shotgun (WGS) entry which is preliminary data.</text>
</comment>
<name>A0AAW1IIT5_SAPOF</name>
<dbReference type="Gene3D" id="3.80.10.10">
    <property type="entry name" value="Ribonuclease Inhibitor"/>
    <property type="match status" value="2"/>
</dbReference>
<dbReference type="Proteomes" id="UP001443914">
    <property type="component" value="Unassembled WGS sequence"/>
</dbReference>
<dbReference type="Pfam" id="PF00646">
    <property type="entry name" value="F-box"/>
    <property type="match status" value="1"/>
</dbReference>
<gene>
    <name evidence="2" type="ORF">RND81_09G099000</name>
</gene>
<evidence type="ECO:0000313" key="3">
    <source>
        <dbReference type="Proteomes" id="UP001443914"/>
    </source>
</evidence>
<evidence type="ECO:0000259" key="1">
    <source>
        <dbReference type="PROSITE" id="PS50181"/>
    </source>
</evidence>
<dbReference type="SUPFAM" id="SSF52047">
    <property type="entry name" value="RNI-like"/>
    <property type="match status" value="1"/>
</dbReference>
<reference evidence="2" key="1">
    <citation type="submission" date="2024-03" db="EMBL/GenBank/DDBJ databases">
        <title>WGS assembly of Saponaria officinalis var. Norfolk2.</title>
        <authorList>
            <person name="Jenkins J."/>
            <person name="Shu S."/>
            <person name="Grimwood J."/>
            <person name="Barry K."/>
            <person name="Goodstein D."/>
            <person name="Schmutz J."/>
            <person name="Leebens-Mack J."/>
            <person name="Osbourn A."/>
        </authorList>
    </citation>
    <scope>NUCLEOTIDE SEQUENCE [LARGE SCALE GENOMIC DNA]</scope>
    <source>
        <strain evidence="2">JIC</strain>
    </source>
</reference>
<dbReference type="EMBL" id="JBDFQZ010000009">
    <property type="protein sequence ID" value="KAK9690024.1"/>
    <property type="molecule type" value="Genomic_DNA"/>
</dbReference>
<dbReference type="Pfam" id="PF23622">
    <property type="entry name" value="LRR_At1g61320_AtMIF1"/>
    <property type="match status" value="2"/>
</dbReference>
<organism evidence="2 3">
    <name type="scientific">Saponaria officinalis</name>
    <name type="common">Common soapwort</name>
    <name type="synonym">Lychnis saponaria</name>
    <dbReference type="NCBI Taxonomy" id="3572"/>
    <lineage>
        <taxon>Eukaryota</taxon>
        <taxon>Viridiplantae</taxon>
        <taxon>Streptophyta</taxon>
        <taxon>Embryophyta</taxon>
        <taxon>Tracheophyta</taxon>
        <taxon>Spermatophyta</taxon>
        <taxon>Magnoliopsida</taxon>
        <taxon>eudicotyledons</taxon>
        <taxon>Gunneridae</taxon>
        <taxon>Pentapetalae</taxon>
        <taxon>Caryophyllales</taxon>
        <taxon>Caryophyllaceae</taxon>
        <taxon>Caryophylleae</taxon>
        <taxon>Saponaria</taxon>
    </lineage>
</organism>
<dbReference type="Gene3D" id="1.20.1280.50">
    <property type="match status" value="1"/>
</dbReference>
<dbReference type="AlphaFoldDB" id="A0AAW1IIT5"/>
<dbReference type="InterPro" id="IPR053772">
    <property type="entry name" value="At1g61320/At1g61330-like"/>
</dbReference>